<dbReference type="InterPro" id="IPR008948">
    <property type="entry name" value="L-Aspartase-like"/>
</dbReference>
<dbReference type="InterPro" id="IPR005922">
    <property type="entry name" value="Phe_NH3-lyase"/>
</dbReference>
<gene>
    <name evidence="5" type="ORF">PCASD_22510</name>
</gene>
<dbReference type="PANTHER" id="PTHR10362">
    <property type="entry name" value="HISTIDINE AMMONIA-LYASE"/>
    <property type="match status" value="1"/>
</dbReference>
<proteinExistence type="inferred from homology"/>
<dbReference type="SUPFAM" id="SSF48557">
    <property type="entry name" value="L-aspartase-like"/>
    <property type="match status" value="1"/>
</dbReference>
<protein>
    <recommendedName>
        <fullName evidence="7">Phenylalanine ammonia-lyase</fullName>
    </recommendedName>
</protein>
<organism evidence="5 6">
    <name type="scientific">Puccinia coronata f. sp. avenae</name>
    <dbReference type="NCBI Taxonomy" id="200324"/>
    <lineage>
        <taxon>Eukaryota</taxon>
        <taxon>Fungi</taxon>
        <taxon>Dikarya</taxon>
        <taxon>Basidiomycota</taxon>
        <taxon>Pucciniomycotina</taxon>
        <taxon>Pucciniomycetes</taxon>
        <taxon>Pucciniales</taxon>
        <taxon>Pucciniaceae</taxon>
        <taxon>Puccinia</taxon>
    </lineage>
</organism>
<evidence type="ECO:0000256" key="3">
    <source>
        <dbReference type="SAM" id="MobiDB-lite"/>
    </source>
</evidence>
<dbReference type="Proteomes" id="UP000235392">
    <property type="component" value="Unassembled WGS sequence"/>
</dbReference>
<feature type="transmembrane region" description="Helical" evidence="4">
    <location>
        <begin position="1307"/>
        <end position="1328"/>
    </location>
</feature>
<dbReference type="NCBIfam" id="TIGR01226">
    <property type="entry name" value="phe_am_lyase"/>
    <property type="match status" value="1"/>
</dbReference>
<dbReference type="EMBL" id="PGCI01001229">
    <property type="protein sequence ID" value="PLW06342.1"/>
    <property type="molecule type" value="Genomic_DNA"/>
</dbReference>
<evidence type="ECO:0000256" key="2">
    <source>
        <dbReference type="RuleBase" id="RU003954"/>
    </source>
</evidence>
<dbReference type="GO" id="GO:0098703">
    <property type="term" value="P:calcium ion import across plasma membrane"/>
    <property type="evidence" value="ECO:0007669"/>
    <property type="project" value="InterPro"/>
</dbReference>
<dbReference type="InterPro" id="IPR024083">
    <property type="entry name" value="Fumarase/histidase_N"/>
</dbReference>
<accession>A0A2N5RZI3</accession>
<keyword evidence="2" id="KW-0456">Lyase</keyword>
<dbReference type="InterPro" id="IPR022313">
    <property type="entry name" value="Phe/His_NH3-lyase_AS"/>
</dbReference>
<dbReference type="Gene3D" id="1.20.200.10">
    <property type="entry name" value="Fumarase/aspartase (Central domain)"/>
    <property type="match status" value="1"/>
</dbReference>
<comment type="caution">
    <text evidence="5">The sequence shown here is derived from an EMBL/GenBank/DDBJ whole genome shotgun (WGS) entry which is preliminary data.</text>
</comment>
<dbReference type="GO" id="GO:0005737">
    <property type="term" value="C:cytoplasm"/>
    <property type="evidence" value="ECO:0007669"/>
    <property type="project" value="InterPro"/>
</dbReference>
<feature type="compositionally biased region" description="Polar residues" evidence="3">
    <location>
        <begin position="1017"/>
        <end position="1029"/>
    </location>
</feature>
<feature type="region of interest" description="Disordered" evidence="3">
    <location>
        <begin position="1014"/>
        <end position="1033"/>
    </location>
</feature>
<dbReference type="GO" id="GO:0005262">
    <property type="term" value="F:calcium channel activity"/>
    <property type="evidence" value="ECO:0007669"/>
    <property type="project" value="InterPro"/>
</dbReference>
<dbReference type="GO" id="GO:0016841">
    <property type="term" value="F:ammonia-lyase activity"/>
    <property type="evidence" value="ECO:0007669"/>
    <property type="project" value="InterPro"/>
</dbReference>
<keyword evidence="4" id="KW-0472">Membrane</keyword>
<evidence type="ECO:0000256" key="1">
    <source>
        <dbReference type="ARBA" id="ARBA00007238"/>
    </source>
</evidence>
<name>A0A2N5RZI3_9BASI</name>
<keyword evidence="4" id="KW-0812">Transmembrane</keyword>
<dbReference type="Pfam" id="PF12929">
    <property type="entry name" value="Mid1"/>
    <property type="match status" value="1"/>
</dbReference>
<dbReference type="Pfam" id="PF00221">
    <property type="entry name" value="Lyase_aromatic"/>
    <property type="match status" value="1"/>
</dbReference>
<dbReference type="Gene3D" id="1.10.274.20">
    <property type="entry name" value="Phenylalanine ammonia-lyase 1, domain 3"/>
    <property type="match status" value="1"/>
</dbReference>
<reference evidence="5 6" key="1">
    <citation type="submission" date="2017-11" db="EMBL/GenBank/DDBJ databases">
        <title>De novo assembly and phasing of dikaryotic genomes from two isolates of Puccinia coronata f. sp. avenae, the causal agent of oat crown rust.</title>
        <authorList>
            <person name="Miller M.E."/>
            <person name="Zhang Y."/>
            <person name="Omidvar V."/>
            <person name="Sperschneider J."/>
            <person name="Schwessinger B."/>
            <person name="Raley C."/>
            <person name="Palmer J.M."/>
            <person name="Garnica D."/>
            <person name="Upadhyaya N."/>
            <person name="Rathjen J."/>
            <person name="Taylor J.M."/>
            <person name="Park R.F."/>
            <person name="Dodds P.N."/>
            <person name="Hirsch C.D."/>
            <person name="Kianian S.F."/>
            <person name="Figueroa M."/>
        </authorList>
    </citation>
    <scope>NUCLEOTIDE SEQUENCE [LARGE SCALE GENOMIC DNA]</scope>
    <source>
        <strain evidence="5">12SD80</strain>
    </source>
</reference>
<evidence type="ECO:0000313" key="5">
    <source>
        <dbReference type="EMBL" id="PLW06342.1"/>
    </source>
</evidence>
<dbReference type="Gene3D" id="1.10.275.10">
    <property type="entry name" value="Fumarase/aspartase (N-terminal domain)"/>
    <property type="match status" value="1"/>
</dbReference>
<dbReference type="InterPro" id="IPR023144">
    <property type="entry name" value="Phe_NH3-lyase_shielding_dom_sf"/>
</dbReference>
<dbReference type="PROSITE" id="PS00488">
    <property type="entry name" value="PAL_HISTIDASE"/>
    <property type="match status" value="1"/>
</dbReference>
<dbReference type="InterPro" id="IPR024338">
    <property type="entry name" value="MID1/Yam8"/>
</dbReference>
<dbReference type="InterPro" id="IPR001106">
    <property type="entry name" value="Aromatic_Lyase"/>
</dbReference>
<dbReference type="GO" id="GO:0006559">
    <property type="term" value="P:L-phenylalanine catabolic process"/>
    <property type="evidence" value="ECO:0007669"/>
    <property type="project" value="InterPro"/>
</dbReference>
<comment type="similarity">
    <text evidence="1 2">Belongs to the PAL/histidase family.</text>
</comment>
<evidence type="ECO:0008006" key="7">
    <source>
        <dbReference type="Google" id="ProtNLM"/>
    </source>
</evidence>
<evidence type="ECO:0000313" key="6">
    <source>
        <dbReference type="Proteomes" id="UP000235392"/>
    </source>
</evidence>
<dbReference type="CDD" id="cd00332">
    <property type="entry name" value="PAL-HAL"/>
    <property type="match status" value="1"/>
</dbReference>
<evidence type="ECO:0000256" key="4">
    <source>
        <dbReference type="SAM" id="Phobius"/>
    </source>
</evidence>
<sequence>MTQQRQVASGSPHTVLAQQLISPLLLNHTNSKNPVTVVTIDGHSLSIEQLIRSTLGVGLGQKTLSAQPASTTTKNAVEFQLTNDRETIDRINESLQFMRARTGESTYGVTTGFGAAATTRTRHVQELQVSIVEHLLAGITGVDLSQLANQLKAPIHPSQPLTPNVMPESIVRAAILIRVNSLTRGHSAVRLELLHGLLSLLNLSITPVVPLRGTISASGDLAPLAYVAGALCAHPDVYVIDRSLKEPKVLSSAECLKAHGITPLVLGPKEGLAIANGTAFSAAAASMAMFQAHTLGLLSQVLTAMTVEAMVGQIGAFHPFIHQTARPHAGQIEVAKNIYRLLQTSQLLESHDEMADHDLDRERSKQILRQDRYPLRTAPQWIGPQLEDLLVAHQAIAKELNSTTDNPLVDVENGILHHGGNFQATSVATSMEKTRLAIAAIGKIIFAQVTELNNSFMNKGLPSCLNGHEPSTNYHTKGLDTSCAAYCAELQYLAGPVTTHVQSAEGHNQSINSLAFISARKTLEAIEILKMLMASHLYCLCQALDLRVLEIRLKNKLSGIFSETVEQNFGAQLSKKRMDAVVDKMIDRFWFRREMTASLDTKERVRDGLEGCVAVVMEAYELEKKQMPVGAMASFLSSSADMIAACLEGLRAEGIDHKTVDFLGGTRPLYEFVRNSLGIRARRGDVVEGTPGPTIGGMVNKIFRSLQFELLPTDQPQQFLQVLLSLFESPPAIHGDSNSKDSLCFLSPLAELDNFLNTNIFSTPFACAVSVPPVSFFLFFVLLPLALSQSSPSQLRSPSVSSFTLSTPLLFFLPPQDPPSLHYVTLNLCSSPTSQPIDFQFNNILIVSNSSDNKTSSPDQLPARSKKSIISHQSSSGDYSDLRGGFASVSLVNSVGLWISIQSPNLTKSWDFQLGVSKETPLHALNGFPAFKLDDTDDTNALMTAADPSLFQPLTDKTPLSLQQFVPMILPTPDTLQIGLSGSLCYLQSLVAAQSQDFKTHVAQLSITSSLTTRTTGAGSFSSQPTGNATDHDYRISDQAAGLRTQYLINNLRPALNYSAWLFQPGPLVDNVQTGKLWPYINFRTKISKNCRLVHDLPFCPSVAYAVPSSPSQTTSSLIDMYNQTVSVHLANFRTVVSTYPCNNDTSGRYSFVTGCGDCLRAYTDWVCAVGMPRCTDAPARPVVAAAATETQVVFTRTEPSASRTPNMTDKSVYPYAELPPCASLCTLVAATCPPLIGWTCPLPGVSLGSSYRDSRPLSPLELSGGHQSLAGFGGDRAQDRFGNVFCNALESDIVYARMGSASPLRISVQTLASLLVAQSFFFFFFLLA</sequence>
<keyword evidence="4" id="KW-1133">Transmembrane helix</keyword>